<name>A0A5Q2F9K3_9ACTN</name>
<dbReference type="SUPFAM" id="SSF51735">
    <property type="entry name" value="NAD(P)-binding Rossmann-fold domains"/>
    <property type="match status" value="1"/>
</dbReference>
<evidence type="ECO:0000256" key="2">
    <source>
        <dbReference type="ARBA" id="ARBA00023002"/>
    </source>
</evidence>
<dbReference type="Gene3D" id="3.30.360.10">
    <property type="entry name" value="Dihydrodipicolinate Reductase, domain 2"/>
    <property type="match status" value="1"/>
</dbReference>
<evidence type="ECO:0000256" key="3">
    <source>
        <dbReference type="SAM" id="MobiDB-lite"/>
    </source>
</evidence>
<proteinExistence type="inferred from homology"/>
<dbReference type="PANTHER" id="PTHR43708:SF5">
    <property type="entry name" value="CONSERVED EXPRESSED OXIDOREDUCTASE (EUROFUNG)-RELATED"/>
    <property type="match status" value="1"/>
</dbReference>
<feature type="domain" description="GFO/IDH/MocA-like oxidoreductase" evidence="5">
    <location>
        <begin position="153"/>
        <end position="270"/>
    </location>
</feature>
<dbReference type="EMBL" id="CP045725">
    <property type="protein sequence ID" value="QGF23650.1"/>
    <property type="molecule type" value="Genomic_DNA"/>
</dbReference>
<evidence type="ECO:0000256" key="1">
    <source>
        <dbReference type="ARBA" id="ARBA00010928"/>
    </source>
</evidence>
<accession>A0A5Q2F9K3</accession>
<evidence type="ECO:0000313" key="6">
    <source>
        <dbReference type="EMBL" id="QGF23650.1"/>
    </source>
</evidence>
<dbReference type="RefSeq" id="WP_153572180.1">
    <property type="nucleotide sequence ID" value="NZ_CP045725.1"/>
</dbReference>
<reference evidence="6 7" key="1">
    <citation type="submission" date="2019-10" db="EMBL/GenBank/DDBJ databases">
        <title>Genomic analysis of Raineyella sp. CBA3103.</title>
        <authorList>
            <person name="Roh S.W."/>
        </authorList>
    </citation>
    <scope>NUCLEOTIDE SEQUENCE [LARGE SCALE GENOMIC DNA]</scope>
    <source>
        <strain evidence="6 7">CBA3103</strain>
    </source>
</reference>
<dbReference type="AlphaFoldDB" id="A0A5Q2F9K3"/>
<dbReference type="InterPro" id="IPR036291">
    <property type="entry name" value="NAD(P)-bd_dom_sf"/>
</dbReference>
<dbReference type="Proteomes" id="UP000386847">
    <property type="component" value="Chromosome"/>
</dbReference>
<comment type="similarity">
    <text evidence="1">Belongs to the Gfo/Idh/MocA family.</text>
</comment>
<dbReference type="Gene3D" id="3.40.50.720">
    <property type="entry name" value="NAD(P)-binding Rossmann-like Domain"/>
    <property type="match status" value="1"/>
</dbReference>
<gene>
    <name evidence="6" type="ORF">Rai3103_08175</name>
</gene>
<evidence type="ECO:0000313" key="7">
    <source>
        <dbReference type="Proteomes" id="UP000386847"/>
    </source>
</evidence>
<protein>
    <submittedName>
        <fullName evidence="6">Gfo/Idh/MocA family oxidoreductase</fullName>
    </submittedName>
</protein>
<dbReference type="InterPro" id="IPR055170">
    <property type="entry name" value="GFO_IDH_MocA-like_dom"/>
</dbReference>
<dbReference type="Pfam" id="PF22725">
    <property type="entry name" value="GFO_IDH_MocA_C3"/>
    <property type="match status" value="1"/>
</dbReference>
<dbReference type="InterPro" id="IPR000683">
    <property type="entry name" value="Gfo/Idh/MocA-like_OxRdtase_N"/>
</dbReference>
<feature type="region of interest" description="Disordered" evidence="3">
    <location>
        <begin position="1"/>
        <end position="20"/>
    </location>
</feature>
<dbReference type="GO" id="GO:0000166">
    <property type="term" value="F:nucleotide binding"/>
    <property type="evidence" value="ECO:0007669"/>
    <property type="project" value="InterPro"/>
</dbReference>
<evidence type="ECO:0000259" key="5">
    <source>
        <dbReference type="Pfam" id="PF22725"/>
    </source>
</evidence>
<dbReference type="InterPro" id="IPR051317">
    <property type="entry name" value="Gfo/Idh/MocA_oxidoreduct"/>
</dbReference>
<organism evidence="6 7">
    <name type="scientific">Raineyella fluvialis</name>
    <dbReference type="NCBI Taxonomy" id="2662261"/>
    <lineage>
        <taxon>Bacteria</taxon>
        <taxon>Bacillati</taxon>
        <taxon>Actinomycetota</taxon>
        <taxon>Actinomycetes</taxon>
        <taxon>Propionibacteriales</taxon>
        <taxon>Propionibacteriaceae</taxon>
        <taxon>Raineyella</taxon>
    </lineage>
</organism>
<sequence>MTQPTPALAPRAQASAAPGPVASAAPRVGIAGYSSASWLHVGPIVAAGGVVSAVATRNPARRAQAEADTPGVRIVDDLEAMLQLPDLDLIVLSTPTGLHHDHALQVIAAGLPVVVEKPLGIDVAEVREVVEAADDADVPLTVFLQRRWDPSHLAARHLVETGALGDVWRLEYRWERWRPEPLHRWREDTPTAMGGGQLLDLGPHMLDLAVQLFGPVGSVYAELSSRRQVSDDDTHLVLHHVGGQVSHLDIGSLVAAPGPRLRIVGSEGTYVYDDFTDDGKVTPIYPDLADAPGSCGWLYRGPQEREPVAAVPGEWADFYRQLFDGLSGPERRADLPVAPADVLHLAEIFDAAQRSAAQGQVVAVRL</sequence>
<dbReference type="Pfam" id="PF01408">
    <property type="entry name" value="GFO_IDH_MocA"/>
    <property type="match status" value="1"/>
</dbReference>
<dbReference type="SUPFAM" id="SSF55347">
    <property type="entry name" value="Glyceraldehyde-3-phosphate dehydrogenase-like, C-terminal domain"/>
    <property type="match status" value="1"/>
</dbReference>
<keyword evidence="7" id="KW-1185">Reference proteome</keyword>
<keyword evidence="2" id="KW-0560">Oxidoreductase</keyword>
<dbReference type="KEGG" id="rain:Rai3103_08175"/>
<feature type="domain" description="Gfo/Idh/MocA-like oxidoreductase N-terminal" evidence="4">
    <location>
        <begin position="27"/>
        <end position="142"/>
    </location>
</feature>
<evidence type="ECO:0000259" key="4">
    <source>
        <dbReference type="Pfam" id="PF01408"/>
    </source>
</evidence>
<dbReference type="PANTHER" id="PTHR43708">
    <property type="entry name" value="CONSERVED EXPRESSED OXIDOREDUCTASE (EUROFUNG)"/>
    <property type="match status" value="1"/>
</dbReference>
<dbReference type="GO" id="GO:0016491">
    <property type="term" value="F:oxidoreductase activity"/>
    <property type="evidence" value="ECO:0007669"/>
    <property type="project" value="UniProtKB-KW"/>
</dbReference>